<dbReference type="SUPFAM" id="SSF47175">
    <property type="entry name" value="Cytochromes"/>
    <property type="match status" value="1"/>
</dbReference>
<dbReference type="InterPro" id="IPR002321">
    <property type="entry name" value="Cyt_c_II"/>
</dbReference>
<dbReference type="Gene3D" id="1.20.120.10">
    <property type="entry name" value="Cytochrome c/b562"/>
    <property type="match status" value="1"/>
</dbReference>
<organism evidence="1 2">
    <name type="scientific">Tahibacter harae</name>
    <dbReference type="NCBI Taxonomy" id="2963937"/>
    <lineage>
        <taxon>Bacteria</taxon>
        <taxon>Pseudomonadati</taxon>
        <taxon>Pseudomonadota</taxon>
        <taxon>Gammaproteobacteria</taxon>
        <taxon>Lysobacterales</taxon>
        <taxon>Rhodanobacteraceae</taxon>
        <taxon>Tahibacter</taxon>
    </lineage>
</organism>
<evidence type="ECO:0008006" key="3">
    <source>
        <dbReference type="Google" id="ProtNLM"/>
    </source>
</evidence>
<comment type="caution">
    <text evidence="1">The sequence shown here is derived from an EMBL/GenBank/DDBJ whole genome shotgun (WGS) entry which is preliminary data.</text>
</comment>
<dbReference type="RefSeq" id="WP_255915426.1">
    <property type="nucleotide sequence ID" value="NZ_JANFQO010000015.1"/>
</dbReference>
<dbReference type="Proteomes" id="UP001165498">
    <property type="component" value="Unassembled WGS sequence"/>
</dbReference>
<gene>
    <name evidence="1" type="ORF">NM961_16050</name>
</gene>
<evidence type="ECO:0000313" key="2">
    <source>
        <dbReference type="Proteomes" id="UP001165498"/>
    </source>
</evidence>
<protein>
    <recommendedName>
        <fullName evidence="3">Cytochrome c556</fullName>
    </recommendedName>
</protein>
<keyword evidence="2" id="KW-1185">Reference proteome</keyword>
<accession>A0ABT1QVC8</accession>
<dbReference type="InterPro" id="IPR010980">
    <property type="entry name" value="Cyt_c/b562"/>
</dbReference>
<sequence>MRSVLILLAGLLVGALAAFSAANALRQRNAWPRGVMAVMQHHLGELRRLQRAGNCQAAATAPHWQRLAQIGADIGPSQPGFAPDYHDQARRFVALAGGYAAAPPADCKALDAPLQQVAEACQNCHRDYR</sequence>
<dbReference type="PROSITE" id="PS51009">
    <property type="entry name" value="CYTCII"/>
    <property type="match status" value="1"/>
</dbReference>
<reference evidence="1" key="1">
    <citation type="submission" date="2022-07" db="EMBL/GenBank/DDBJ databases">
        <title>Tahibacter sp., a new gammaproteobacterium isolated from the silt sample collected at pig farm.</title>
        <authorList>
            <person name="Chen H."/>
        </authorList>
    </citation>
    <scope>NUCLEOTIDE SEQUENCE</scope>
    <source>
        <strain evidence="1">P2K</strain>
    </source>
</reference>
<evidence type="ECO:0000313" key="1">
    <source>
        <dbReference type="EMBL" id="MCQ4166234.1"/>
    </source>
</evidence>
<proteinExistence type="predicted"/>
<name>A0ABT1QVC8_9GAMM</name>
<dbReference type="EMBL" id="JANFQO010000015">
    <property type="protein sequence ID" value="MCQ4166234.1"/>
    <property type="molecule type" value="Genomic_DNA"/>
</dbReference>